<dbReference type="Pfam" id="PF10510">
    <property type="entry name" value="PIG-S"/>
    <property type="match status" value="1"/>
</dbReference>
<name>A0A0W4ZBJ4_PNEC8</name>
<gene>
    <name evidence="10" type="ORF">T552_03379</name>
</gene>
<keyword evidence="6" id="KW-0256">Endoplasmic reticulum</keyword>
<evidence type="ECO:0000313" key="11">
    <source>
        <dbReference type="Proteomes" id="UP000054454"/>
    </source>
</evidence>
<reference evidence="11" key="1">
    <citation type="journal article" date="2016" name="Nat. Commun.">
        <title>Genome analysis of three Pneumocystis species reveals adaptation mechanisms to life exclusively in mammalian hosts.</title>
        <authorList>
            <person name="Ma L."/>
            <person name="Chen Z."/>
            <person name="Huang D.W."/>
            <person name="Kutty G."/>
            <person name="Ishihara M."/>
            <person name="Wang H."/>
            <person name="Abouelleil A."/>
            <person name="Bishop L."/>
            <person name="Davey E."/>
            <person name="Deng R."/>
            <person name="Deng X."/>
            <person name="Fan L."/>
            <person name="Fantoni G."/>
            <person name="Fitzgerald M."/>
            <person name="Gogineni E."/>
            <person name="Goldberg J.M."/>
            <person name="Handley G."/>
            <person name="Hu X."/>
            <person name="Huber C."/>
            <person name="Jiao X."/>
            <person name="Jones K."/>
            <person name="Levin J.Z."/>
            <person name="Liu Y."/>
            <person name="Macdonald P."/>
            <person name="Melnikov A."/>
            <person name="Raley C."/>
            <person name="Sassi M."/>
            <person name="Sherman B.T."/>
            <person name="Song X."/>
            <person name="Sykes S."/>
            <person name="Tran B."/>
            <person name="Walsh L."/>
            <person name="Xia Y."/>
            <person name="Yang J."/>
            <person name="Young S."/>
            <person name="Zeng Q."/>
            <person name="Zheng X."/>
            <person name="Stephens R."/>
            <person name="Nusbaum C."/>
            <person name="Birren B.W."/>
            <person name="Azadi P."/>
            <person name="Lempicki R.A."/>
            <person name="Cuomo C.A."/>
            <person name="Kovacs J.A."/>
        </authorList>
    </citation>
    <scope>NUCLEOTIDE SEQUENCE [LARGE SCALE GENOMIC DNA]</scope>
    <source>
        <strain evidence="11">B80</strain>
    </source>
</reference>
<evidence type="ECO:0000256" key="1">
    <source>
        <dbReference type="ARBA" id="ARBA00004477"/>
    </source>
</evidence>
<evidence type="ECO:0000256" key="3">
    <source>
        <dbReference type="ARBA" id="ARBA00005316"/>
    </source>
</evidence>
<keyword evidence="11" id="KW-1185">Reference proteome</keyword>
<accession>A0A0W4ZBJ4</accession>
<evidence type="ECO:0000256" key="8">
    <source>
        <dbReference type="ARBA" id="ARBA00023136"/>
    </source>
</evidence>
<keyword evidence="5" id="KW-0812">Transmembrane</keyword>
<sequence>MDYPLILAIPVWWELTKIYRAKLPLSQMDNWSKGYMCNIQFDIPIVIDVSHEFNNVDVLVQEIKQIFASKQKENIIKLHIKELIEKYKNQEEPYYTVKLRENKGISSVSQHIYYNRTLYIDYNLKIVPELPKIISQALLDIFSVQEKYMKFHLEKIKDLNGSSKLEDMDMKVVKYSSSFDIVFSLINGGEKKVLLYWDIEKAINLYFGPLLKQLSMFSKFYVESQVQFCAELTFNPQKSKQNDAFEIPANQFSEFVNSIEWNLATTLSSDKIINFLVYVPPYDTRPLFFKDFEDHLISNNSFLVPQWGSIVIYNQESTNANPYLNTTSLLPIFHIFVSNFLSLLGVPSLPSYIHQEPLPILNSWRLDGLYRQRIVENMVFASTTLGSLSRLVRQISNMAVPDQVQQDVFETINHLRKACQNLNDFNYFSALKDTSAATSLVEKAFFDPSMVSMLYFPNEHKYGVYLPLFGPLFFPLITSLVQEIKTFFYYWRKKREKKESKSVAQNDYSVSQDILPEIQDKPSVQTSNRPIRRRLNVRFLNFFPL</sequence>
<dbReference type="OrthoDB" id="28748at2759"/>
<dbReference type="AlphaFoldDB" id="A0A0W4ZBJ4"/>
<dbReference type="RefSeq" id="XP_018224375.1">
    <property type="nucleotide sequence ID" value="XM_018371885.1"/>
</dbReference>
<keyword evidence="7" id="KW-1133">Transmembrane helix</keyword>
<evidence type="ECO:0000256" key="6">
    <source>
        <dbReference type="ARBA" id="ARBA00022824"/>
    </source>
</evidence>
<evidence type="ECO:0000256" key="5">
    <source>
        <dbReference type="ARBA" id="ARBA00022692"/>
    </source>
</evidence>
<dbReference type="GeneID" id="28938088"/>
<evidence type="ECO:0000256" key="4">
    <source>
        <dbReference type="ARBA" id="ARBA00022502"/>
    </source>
</evidence>
<dbReference type="GO" id="GO:0042765">
    <property type="term" value="C:GPI-anchor transamidase complex"/>
    <property type="evidence" value="ECO:0007669"/>
    <property type="project" value="InterPro"/>
</dbReference>
<dbReference type="EMBL" id="LFVZ01000016">
    <property type="protein sequence ID" value="KTW25766.1"/>
    <property type="molecule type" value="Genomic_DNA"/>
</dbReference>
<dbReference type="PANTHER" id="PTHR21072:SF13">
    <property type="entry name" value="GPI TRANSAMIDASE COMPONENT PIG-S"/>
    <property type="match status" value="1"/>
</dbReference>
<evidence type="ECO:0008006" key="12">
    <source>
        <dbReference type="Google" id="ProtNLM"/>
    </source>
</evidence>
<keyword evidence="4" id="KW-0337">GPI-anchor biosynthesis</keyword>
<evidence type="ECO:0000256" key="2">
    <source>
        <dbReference type="ARBA" id="ARBA00004687"/>
    </source>
</evidence>
<proteinExistence type="inferred from homology"/>
<evidence type="ECO:0000313" key="10">
    <source>
        <dbReference type="EMBL" id="KTW25766.1"/>
    </source>
</evidence>
<dbReference type="Proteomes" id="UP000054454">
    <property type="component" value="Unassembled WGS sequence"/>
</dbReference>
<organism evidence="10 11">
    <name type="scientific">Pneumocystis carinii (strain B80)</name>
    <name type="common">Rat pneumocystis pneumonia agent</name>
    <name type="synonym">Pneumocystis carinii f. sp. carinii</name>
    <dbReference type="NCBI Taxonomy" id="1408658"/>
    <lineage>
        <taxon>Eukaryota</taxon>
        <taxon>Fungi</taxon>
        <taxon>Dikarya</taxon>
        <taxon>Ascomycota</taxon>
        <taxon>Taphrinomycotina</taxon>
        <taxon>Pneumocystomycetes</taxon>
        <taxon>Pneumocystaceae</taxon>
        <taxon>Pneumocystis</taxon>
    </lineage>
</organism>
<comment type="pathway">
    <text evidence="2">Glycolipid biosynthesis; glycosylphosphatidylinositol-anchor biosynthesis.</text>
</comment>
<evidence type="ECO:0000256" key="7">
    <source>
        <dbReference type="ARBA" id="ARBA00022989"/>
    </source>
</evidence>
<dbReference type="GO" id="GO:0016255">
    <property type="term" value="P:attachment of GPI anchor to protein"/>
    <property type="evidence" value="ECO:0007669"/>
    <property type="project" value="InterPro"/>
</dbReference>
<comment type="caution">
    <text evidence="10">The sequence shown here is derived from an EMBL/GenBank/DDBJ whole genome shotgun (WGS) entry which is preliminary data.</text>
</comment>
<dbReference type="PANTHER" id="PTHR21072">
    <property type="entry name" value="GPI TRANSAMIDASE COMPONENT PIG-S"/>
    <property type="match status" value="1"/>
</dbReference>
<dbReference type="GO" id="GO:0006506">
    <property type="term" value="P:GPI anchor biosynthetic process"/>
    <property type="evidence" value="ECO:0007669"/>
    <property type="project" value="UniProtKB-UniPathway"/>
</dbReference>
<evidence type="ECO:0000256" key="9">
    <source>
        <dbReference type="ARBA" id="ARBA00023180"/>
    </source>
</evidence>
<protein>
    <recommendedName>
        <fullName evidence="12">GPI transamidase component PIG-S</fullName>
    </recommendedName>
</protein>
<dbReference type="VEuPathDB" id="FungiDB:T552_03379"/>
<comment type="subcellular location">
    <subcellularLocation>
        <location evidence="1">Endoplasmic reticulum membrane</location>
        <topology evidence="1">Multi-pass membrane protein</topology>
    </subcellularLocation>
</comment>
<keyword evidence="9" id="KW-0325">Glycoprotein</keyword>
<keyword evidence="8" id="KW-0472">Membrane</keyword>
<dbReference type="InterPro" id="IPR019540">
    <property type="entry name" value="PtdIno-glycan_biosynth_class_S"/>
</dbReference>
<comment type="similarity">
    <text evidence="3">Belongs to the PIGS family.</text>
</comment>
<dbReference type="UniPathway" id="UPA00196"/>